<dbReference type="Pfam" id="PF12728">
    <property type="entry name" value="HTH_17"/>
    <property type="match status" value="1"/>
</dbReference>
<dbReference type="EMBL" id="AP017315">
    <property type="protein sequence ID" value="BAU32502.1"/>
    <property type="molecule type" value="Genomic_DNA"/>
</dbReference>
<organism evidence="2 3">
    <name type="scientific">Microcella alkaliphila</name>
    <dbReference type="NCBI Taxonomy" id="279828"/>
    <lineage>
        <taxon>Bacteria</taxon>
        <taxon>Bacillati</taxon>
        <taxon>Actinomycetota</taxon>
        <taxon>Actinomycetes</taxon>
        <taxon>Micrococcales</taxon>
        <taxon>Microbacteriaceae</taxon>
        <taxon>Microcella</taxon>
    </lineage>
</organism>
<evidence type="ECO:0000313" key="2">
    <source>
        <dbReference type="EMBL" id="BAU32502.1"/>
    </source>
</evidence>
<reference evidence="2 3" key="2">
    <citation type="submission" date="2016-01" db="EMBL/GenBank/DDBJ databases">
        <title>Microcella alkaliphila JAM AC0309 whole genome shotgun sequence.</title>
        <authorList>
            <person name="Kurata A."/>
            <person name="Hirose Y."/>
            <person name="Kishimoto N."/>
            <person name="Kobayashi T."/>
        </authorList>
    </citation>
    <scope>NUCLEOTIDE SEQUENCE [LARGE SCALE GENOMIC DNA]</scope>
    <source>
        <strain evidence="2 3">JAM AC0309</strain>
    </source>
</reference>
<reference evidence="3" key="1">
    <citation type="submission" date="2015-12" db="EMBL/GenBank/DDBJ databases">
        <authorList>
            <person name="Shamseldin A."/>
            <person name="Moawad H."/>
            <person name="Abd El-Rahim W.M."/>
            <person name="Sadowsky M.J."/>
        </authorList>
    </citation>
    <scope>NUCLEOTIDE SEQUENCE [LARGE SCALE GENOMIC DNA]</scope>
    <source>
        <strain evidence="3">JAM AC0309</strain>
    </source>
</reference>
<dbReference type="SUPFAM" id="SSF46955">
    <property type="entry name" value="Putative DNA-binding domain"/>
    <property type="match status" value="1"/>
</dbReference>
<protein>
    <submittedName>
        <fullName evidence="2">Transcriptional regulator, MerR family</fullName>
    </submittedName>
</protein>
<dbReference type="Gene3D" id="1.10.1660.10">
    <property type="match status" value="1"/>
</dbReference>
<dbReference type="InterPro" id="IPR009061">
    <property type="entry name" value="DNA-bd_dom_put_sf"/>
</dbReference>
<accession>A0A0U5BQE2</accession>
<sequence>MRMAVTHTQPGETQIGIGEAAAIAQLHPDTIRRAVKRGQIPFTTTPGGQYRFRRTDIEALVAPTGSLADGGDAA</sequence>
<feature type="domain" description="Helix-turn-helix" evidence="1">
    <location>
        <begin position="17"/>
        <end position="61"/>
    </location>
</feature>
<evidence type="ECO:0000313" key="3">
    <source>
        <dbReference type="Proteomes" id="UP000218965"/>
    </source>
</evidence>
<dbReference type="GO" id="GO:0003677">
    <property type="term" value="F:DNA binding"/>
    <property type="evidence" value="ECO:0007669"/>
    <property type="project" value="InterPro"/>
</dbReference>
<dbReference type="KEGG" id="malk:MalAC0309_1651"/>
<evidence type="ECO:0000259" key="1">
    <source>
        <dbReference type="Pfam" id="PF12728"/>
    </source>
</evidence>
<name>A0A0U5BQE2_9MICO</name>
<dbReference type="AlphaFoldDB" id="A0A0U5BQE2"/>
<proteinExistence type="predicted"/>
<gene>
    <name evidence="2" type="ORF">MalAC0309_1651</name>
</gene>
<dbReference type="Proteomes" id="UP000218965">
    <property type="component" value="Chromosome"/>
</dbReference>
<dbReference type="InterPro" id="IPR010093">
    <property type="entry name" value="SinI_DNA-bd"/>
</dbReference>
<dbReference type="NCBIfam" id="TIGR01764">
    <property type="entry name" value="excise"/>
    <property type="match status" value="1"/>
</dbReference>
<dbReference type="InterPro" id="IPR041657">
    <property type="entry name" value="HTH_17"/>
</dbReference>